<dbReference type="EMBL" id="SHBF01000008">
    <property type="protein sequence ID" value="RZO27900.1"/>
    <property type="molecule type" value="Genomic_DNA"/>
</dbReference>
<name>A0A520N338_9GAMM</name>
<accession>A0A520N338</accession>
<evidence type="ECO:0000313" key="2">
    <source>
        <dbReference type="Proteomes" id="UP000318710"/>
    </source>
</evidence>
<evidence type="ECO:0000313" key="1">
    <source>
        <dbReference type="EMBL" id="RZO27900.1"/>
    </source>
</evidence>
<sequence>MKKLPLLIASILLIGACSDSQETVQSSEPQPMVEYVWMKAGPNFNEDNLSQVINSWNAMIDEMGCTLNANILTPDNKNDGFDFIWTHIWTSETARDNCWENWGENYKSSWDSTINGIMSYDLDNVYMFKPTVGKQPKMQNDSGSFVNSFYFCTFNEGYSMSDLEAYQKALNNTEGFSDYWWYATLEPTFEPADPKPDFVWVDIWRSSADETADRDNWSQTDLPSVVEDKFTCLPDSNGAGFSGTVIRS</sequence>
<protein>
    <submittedName>
        <fullName evidence="1">Uncharacterized protein</fullName>
    </submittedName>
</protein>
<dbReference type="PROSITE" id="PS51257">
    <property type="entry name" value="PROKAR_LIPOPROTEIN"/>
    <property type="match status" value="1"/>
</dbReference>
<gene>
    <name evidence="1" type="ORF">EVA93_02095</name>
</gene>
<organism evidence="1 2">
    <name type="scientific">SAR86 cluster bacterium</name>
    <dbReference type="NCBI Taxonomy" id="2030880"/>
    <lineage>
        <taxon>Bacteria</taxon>
        <taxon>Pseudomonadati</taxon>
        <taxon>Pseudomonadota</taxon>
        <taxon>Gammaproteobacteria</taxon>
        <taxon>SAR86 cluster</taxon>
    </lineage>
</organism>
<reference evidence="1 2" key="1">
    <citation type="submission" date="2019-02" db="EMBL/GenBank/DDBJ databases">
        <title>Prokaryotic population dynamics and viral predation in marine succession experiment using metagenomics: the confinement effect.</title>
        <authorList>
            <person name="Haro-Moreno J.M."/>
            <person name="Rodriguez-Valera F."/>
            <person name="Lopez-Perez M."/>
        </authorList>
    </citation>
    <scope>NUCLEOTIDE SEQUENCE [LARGE SCALE GENOMIC DNA]</scope>
    <source>
        <strain evidence="1">MED-G160</strain>
    </source>
</reference>
<dbReference type="AlphaFoldDB" id="A0A520N338"/>
<proteinExistence type="predicted"/>
<dbReference type="Proteomes" id="UP000318710">
    <property type="component" value="Unassembled WGS sequence"/>
</dbReference>
<comment type="caution">
    <text evidence="1">The sequence shown here is derived from an EMBL/GenBank/DDBJ whole genome shotgun (WGS) entry which is preliminary data.</text>
</comment>